<reference evidence="1 2" key="1">
    <citation type="journal article" date="2016" name="Front. Microbiol.">
        <title>Single-Cell (Meta-)Genomics of a Dimorphic Candidatus Thiomargarita nelsonii Reveals Genomic Plasticity.</title>
        <authorList>
            <person name="Flood B.E."/>
            <person name="Fliss P."/>
            <person name="Jones D.S."/>
            <person name="Dick G.J."/>
            <person name="Jain S."/>
            <person name="Kaster A.K."/>
            <person name="Winkel M."/>
            <person name="Mussmann M."/>
            <person name="Bailey J."/>
        </authorList>
    </citation>
    <scope>NUCLEOTIDE SEQUENCE [LARGE SCALE GENOMIC DNA]</scope>
    <source>
        <strain evidence="1">Hydrate Ridge</strain>
    </source>
</reference>
<protein>
    <recommendedName>
        <fullName evidence="3">HicB family protein</fullName>
    </recommendedName>
</protein>
<dbReference type="InterPro" id="IPR035069">
    <property type="entry name" value="TTHA1013/TTHA0281-like"/>
</dbReference>
<dbReference type="SUPFAM" id="SSF47598">
    <property type="entry name" value="Ribbon-helix-helix"/>
    <property type="match status" value="1"/>
</dbReference>
<name>A0A0A6PN29_9GAMM</name>
<evidence type="ECO:0000313" key="2">
    <source>
        <dbReference type="Proteomes" id="UP000030428"/>
    </source>
</evidence>
<dbReference type="InterPro" id="IPR010985">
    <property type="entry name" value="Ribbon_hlx_hlx"/>
</dbReference>
<dbReference type="AlphaFoldDB" id="A0A0A6PN29"/>
<dbReference type="EMBL" id="JSZA02000003">
    <property type="protein sequence ID" value="KHD11589.1"/>
    <property type="molecule type" value="Genomic_DNA"/>
</dbReference>
<organism evidence="1 2">
    <name type="scientific">Candidatus Thiomargarita nelsonii</name>
    <dbReference type="NCBI Taxonomy" id="1003181"/>
    <lineage>
        <taxon>Bacteria</taxon>
        <taxon>Pseudomonadati</taxon>
        <taxon>Pseudomonadota</taxon>
        <taxon>Gammaproteobacteria</taxon>
        <taxon>Thiotrichales</taxon>
        <taxon>Thiotrichaceae</taxon>
        <taxon>Thiomargarita</taxon>
    </lineage>
</organism>
<dbReference type="Pfam" id="PF05534">
    <property type="entry name" value="HicB"/>
    <property type="match status" value="1"/>
</dbReference>
<accession>A0A0A6PN29</accession>
<sequence length="117" mass="13028">MNTMTYRGYVARVEYDAEDRIFVGHLAGIRDIVGFHGTSVDELEYAFQEAVEHYLEVCEKTGQKPQKPYSGNITLRISPEVHAAVATVAEKSDKSINQWVGDVLTKAVHVSSRTMPA</sequence>
<proteinExistence type="predicted"/>
<dbReference type="InterPro" id="IPR008651">
    <property type="entry name" value="Uncharacterised_HicB"/>
</dbReference>
<gene>
    <name evidence="1" type="ORF">PN36_01060</name>
</gene>
<evidence type="ECO:0008006" key="3">
    <source>
        <dbReference type="Google" id="ProtNLM"/>
    </source>
</evidence>
<dbReference type="SUPFAM" id="SSF143100">
    <property type="entry name" value="TTHA1013/TTHA0281-like"/>
    <property type="match status" value="1"/>
</dbReference>
<dbReference type="Proteomes" id="UP000030428">
    <property type="component" value="Unassembled WGS sequence"/>
</dbReference>
<keyword evidence="2" id="KW-1185">Reference proteome</keyword>
<comment type="caution">
    <text evidence="1">The sequence shown here is derived from an EMBL/GenBank/DDBJ whole genome shotgun (WGS) entry which is preliminary data.</text>
</comment>
<evidence type="ECO:0000313" key="1">
    <source>
        <dbReference type="EMBL" id="KHD11589.1"/>
    </source>
</evidence>
<dbReference type="GO" id="GO:0006355">
    <property type="term" value="P:regulation of DNA-templated transcription"/>
    <property type="evidence" value="ECO:0007669"/>
    <property type="project" value="InterPro"/>
</dbReference>